<evidence type="ECO:0000313" key="4">
    <source>
        <dbReference type="Proteomes" id="UP001140560"/>
    </source>
</evidence>
<evidence type="ECO:0000259" key="2">
    <source>
        <dbReference type="Pfam" id="PF00171"/>
    </source>
</evidence>
<dbReference type="PANTHER" id="PTHR43111:SF1">
    <property type="entry name" value="ALDEHYDE DEHYDROGENASE B-RELATED"/>
    <property type="match status" value="1"/>
</dbReference>
<feature type="transmembrane region" description="Helical" evidence="1">
    <location>
        <begin position="466"/>
        <end position="489"/>
    </location>
</feature>
<proteinExistence type="predicted"/>
<keyword evidence="1" id="KW-0812">Transmembrane</keyword>
<dbReference type="Gene3D" id="3.40.605.10">
    <property type="entry name" value="Aldehyde Dehydrogenase, Chain A, domain 1"/>
    <property type="match status" value="1"/>
</dbReference>
<dbReference type="InterPro" id="IPR016162">
    <property type="entry name" value="Ald_DH_N"/>
</dbReference>
<keyword evidence="1" id="KW-0472">Membrane</keyword>
<feature type="domain" description="Aldehyde dehydrogenase" evidence="2">
    <location>
        <begin position="29"/>
        <end position="169"/>
    </location>
</feature>
<keyword evidence="4" id="KW-1185">Reference proteome</keyword>
<reference evidence="3" key="1">
    <citation type="submission" date="2022-10" db="EMBL/GenBank/DDBJ databases">
        <title>Tapping the CABI collections for fungal endophytes: first genome assemblies for Collariella, Neodidymelliopsis, Ascochyta clinopodiicola, Didymella pomorum, Didymosphaeria variabile, Neocosmospora piperis and Neocucurbitaria cava.</title>
        <authorList>
            <person name="Hill R."/>
        </authorList>
    </citation>
    <scope>NUCLEOTIDE SEQUENCE</scope>
    <source>
        <strain evidence="3">IMI 356814</strain>
    </source>
</reference>
<dbReference type="InterPro" id="IPR016161">
    <property type="entry name" value="Ald_DH/histidinol_DH"/>
</dbReference>
<evidence type="ECO:0000256" key="1">
    <source>
        <dbReference type="SAM" id="Phobius"/>
    </source>
</evidence>
<dbReference type="InterPro" id="IPR016163">
    <property type="entry name" value="Ald_DH_C"/>
</dbReference>
<evidence type="ECO:0000313" key="3">
    <source>
        <dbReference type="EMBL" id="KAJ4374153.1"/>
    </source>
</evidence>
<gene>
    <name evidence="3" type="ORF">N0V83_002894</name>
</gene>
<dbReference type="GO" id="GO:0016620">
    <property type="term" value="F:oxidoreductase activity, acting on the aldehyde or oxo group of donors, NAD or NADP as acceptor"/>
    <property type="evidence" value="ECO:0007669"/>
    <property type="project" value="InterPro"/>
</dbReference>
<dbReference type="EMBL" id="JAPEUY010000004">
    <property type="protein sequence ID" value="KAJ4374153.1"/>
    <property type="molecule type" value="Genomic_DNA"/>
</dbReference>
<dbReference type="Gene3D" id="3.40.309.10">
    <property type="entry name" value="Aldehyde Dehydrogenase, Chain A, domain 2"/>
    <property type="match status" value="1"/>
</dbReference>
<dbReference type="SUPFAM" id="SSF53720">
    <property type="entry name" value="ALDH-like"/>
    <property type="match status" value="1"/>
</dbReference>
<organism evidence="3 4">
    <name type="scientific">Neocucurbitaria cava</name>
    <dbReference type="NCBI Taxonomy" id="798079"/>
    <lineage>
        <taxon>Eukaryota</taxon>
        <taxon>Fungi</taxon>
        <taxon>Dikarya</taxon>
        <taxon>Ascomycota</taxon>
        <taxon>Pezizomycotina</taxon>
        <taxon>Dothideomycetes</taxon>
        <taxon>Pleosporomycetidae</taxon>
        <taxon>Pleosporales</taxon>
        <taxon>Pleosporineae</taxon>
        <taxon>Cucurbitariaceae</taxon>
        <taxon>Neocucurbitaria</taxon>
    </lineage>
</organism>
<dbReference type="OrthoDB" id="5596991at2759"/>
<dbReference type="Pfam" id="PF00171">
    <property type="entry name" value="Aldedh"/>
    <property type="match status" value="1"/>
</dbReference>
<name>A0A9W8YEJ3_9PLEO</name>
<keyword evidence="1" id="KW-1133">Transmembrane helix</keyword>
<dbReference type="Proteomes" id="UP001140560">
    <property type="component" value="Unassembled WGS sequence"/>
</dbReference>
<accession>A0A9W8YEJ3</accession>
<protein>
    <recommendedName>
        <fullName evidence="2">Aldehyde dehydrogenase domain-containing protein</fullName>
    </recommendedName>
</protein>
<sequence>MSSPLTPDVALANLQATALTGRCHNAFFRQKQLKFLHDTLRNNSDAITNAIKQDTHVLEEEAVTEVALSLTVVKEHYDSIDVKKELENEYRVANGKDASDRREPRGVVYIEPQRNHTPFFSAIAPLSAALAAGNCVALKIENNLRAVPSILRKLLSESLESDTFAVISSNPSPASLSPCLQVLQDTQINLPNYSQLVSPRSRTIAVVDRNADLALAAEQLVMARFAFGGASPYAPDLVFVNEFIKKEFLGHVLKHSIRLLTISNGIANGSSTAKESKKASRVREAIQALSDSKTWKLQIITQGDNGAIVELPNLSALPPKTKQPVFSISPITSLEHAISLIDEDLDIQDTLLAAYHFGTPSTGKYLSQFVNADASFVNHIPFRLLVGPSAPSFHPVDIEKRYTVKHFTRVSPAYVLPPVSQAAMSKIVASKDSRKAAAELLAKATEEIQEKKRAEWIAIGYFEQGIFIGLGLYGIPLVGCIGASLFFGLRAGLRRWAFN</sequence>
<dbReference type="PANTHER" id="PTHR43111">
    <property type="entry name" value="ALDEHYDE DEHYDROGENASE B-RELATED"/>
    <property type="match status" value="1"/>
</dbReference>
<dbReference type="InterPro" id="IPR015590">
    <property type="entry name" value="Aldehyde_DH_dom"/>
</dbReference>
<dbReference type="AlphaFoldDB" id="A0A9W8YEJ3"/>
<comment type="caution">
    <text evidence="3">The sequence shown here is derived from an EMBL/GenBank/DDBJ whole genome shotgun (WGS) entry which is preliminary data.</text>
</comment>